<dbReference type="GO" id="GO:0015031">
    <property type="term" value="P:protein transport"/>
    <property type="evidence" value="ECO:0007669"/>
    <property type="project" value="UniProtKB-KW"/>
</dbReference>
<keyword evidence="7" id="KW-0653">Protein transport</keyword>
<dbReference type="GO" id="GO:0098797">
    <property type="term" value="C:plasma membrane protein complex"/>
    <property type="evidence" value="ECO:0007669"/>
    <property type="project" value="TreeGrafter"/>
</dbReference>
<keyword evidence="5" id="KW-0997">Cell inner membrane</keyword>
<dbReference type="Gene3D" id="2.170.130.10">
    <property type="entry name" value="TonB-dependent receptor, plug domain"/>
    <property type="match status" value="1"/>
</dbReference>
<organism evidence="13 14">
    <name type="scientific">Maribacter aquivivus</name>
    <dbReference type="NCBI Taxonomy" id="228958"/>
    <lineage>
        <taxon>Bacteria</taxon>
        <taxon>Pseudomonadati</taxon>
        <taxon>Bacteroidota</taxon>
        <taxon>Flavobacteriia</taxon>
        <taxon>Flavobacteriales</taxon>
        <taxon>Flavobacteriaceae</taxon>
        <taxon>Maribacter</taxon>
    </lineage>
</organism>
<feature type="transmembrane region" description="Helical" evidence="11">
    <location>
        <begin position="261"/>
        <end position="279"/>
    </location>
</feature>
<evidence type="ECO:0000259" key="12">
    <source>
        <dbReference type="PROSITE" id="PS52015"/>
    </source>
</evidence>
<dbReference type="InterPro" id="IPR008756">
    <property type="entry name" value="Peptidase_M56"/>
</dbReference>
<evidence type="ECO:0000256" key="8">
    <source>
        <dbReference type="ARBA" id="ARBA00022989"/>
    </source>
</evidence>
<evidence type="ECO:0000256" key="10">
    <source>
        <dbReference type="PROSITE-ProRule" id="PRU01360"/>
    </source>
</evidence>
<comment type="subcellular location">
    <subcellularLocation>
        <location evidence="1">Cell inner membrane</location>
        <topology evidence="1">Single-pass membrane protein</topology>
        <orientation evidence="1">Periplasmic side</orientation>
    </subcellularLocation>
    <subcellularLocation>
        <location evidence="10">Cell outer membrane</location>
        <topology evidence="10">Multi-pass membrane protein</topology>
    </subcellularLocation>
</comment>
<dbReference type="PROSITE" id="PS52015">
    <property type="entry name" value="TONB_CTD"/>
    <property type="match status" value="1"/>
</dbReference>
<dbReference type="AlphaFoldDB" id="A0A1M6LPY8"/>
<feature type="transmembrane region" description="Helical" evidence="11">
    <location>
        <begin position="34"/>
        <end position="51"/>
    </location>
</feature>
<comment type="similarity">
    <text evidence="2">Belongs to the TonB family.</text>
</comment>
<keyword evidence="14" id="KW-1185">Reference proteome</keyword>
<evidence type="ECO:0000256" key="11">
    <source>
        <dbReference type="SAM" id="Phobius"/>
    </source>
</evidence>
<dbReference type="PANTHER" id="PTHR33446">
    <property type="entry name" value="PROTEIN TONB-RELATED"/>
    <property type="match status" value="1"/>
</dbReference>
<evidence type="ECO:0000256" key="1">
    <source>
        <dbReference type="ARBA" id="ARBA00004383"/>
    </source>
</evidence>
<dbReference type="InterPro" id="IPR037066">
    <property type="entry name" value="Plug_dom_sf"/>
</dbReference>
<dbReference type="GO" id="GO:0009279">
    <property type="term" value="C:cell outer membrane"/>
    <property type="evidence" value="ECO:0007669"/>
    <property type="project" value="UniProtKB-SubCell"/>
</dbReference>
<dbReference type="NCBIfam" id="TIGR01352">
    <property type="entry name" value="tonB_Cterm"/>
    <property type="match status" value="1"/>
</dbReference>
<feature type="domain" description="TonB C-terminal" evidence="12">
    <location>
        <begin position="524"/>
        <end position="619"/>
    </location>
</feature>
<name>A0A1M6LPY8_9FLAO</name>
<feature type="transmembrane region" description="Helical" evidence="11">
    <location>
        <begin position="5"/>
        <end position="22"/>
    </location>
</feature>
<dbReference type="PANTHER" id="PTHR33446:SF2">
    <property type="entry name" value="PROTEIN TONB"/>
    <property type="match status" value="1"/>
</dbReference>
<keyword evidence="6 10" id="KW-0812">Transmembrane</keyword>
<evidence type="ECO:0000256" key="2">
    <source>
        <dbReference type="ARBA" id="ARBA00006555"/>
    </source>
</evidence>
<dbReference type="SUPFAM" id="SSF74653">
    <property type="entry name" value="TolA/TonB C-terminal domain"/>
    <property type="match status" value="1"/>
</dbReference>
<dbReference type="RefSeq" id="WP_073242219.1">
    <property type="nucleotide sequence ID" value="NZ_FQZX01000001.1"/>
</dbReference>
<dbReference type="Gene3D" id="3.30.1150.10">
    <property type="match status" value="1"/>
</dbReference>
<keyword evidence="3 10" id="KW-0813">Transport</keyword>
<dbReference type="InterPro" id="IPR039426">
    <property type="entry name" value="TonB-dep_rcpt-like"/>
</dbReference>
<feature type="transmembrane region" description="Helical" evidence="11">
    <location>
        <begin position="128"/>
        <end position="148"/>
    </location>
</feature>
<dbReference type="Pfam" id="PF05569">
    <property type="entry name" value="Peptidase_M56"/>
    <property type="match status" value="1"/>
</dbReference>
<reference evidence="14" key="1">
    <citation type="submission" date="2016-11" db="EMBL/GenBank/DDBJ databases">
        <authorList>
            <person name="Varghese N."/>
            <person name="Submissions S."/>
        </authorList>
    </citation>
    <scope>NUCLEOTIDE SEQUENCE [LARGE SCALE GENOMIC DNA]</scope>
    <source>
        <strain evidence="14">DSM 16478</strain>
    </source>
</reference>
<evidence type="ECO:0000313" key="14">
    <source>
        <dbReference type="Proteomes" id="UP000184314"/>
    </source>
</evidence>
<dbReference type="STRING" id="228958.SAMN04488007_1249"/>
<sequence>MIQYILECIAFQLLFLVIYDFFLKKETFFQWNRVYLIGTFVLSLILPWVKIEAFKQQVPQRFSAYPEYLWGLQNEAVVVQVEESMGFNLTWQEGILYGGMLVALLLFGLKIRQLYLLRKSGEKVTYPLFTQIVITNSNIAFSFFKSIFIGDKVLKMKHDTIIAHELVHIKQRHTYDLLFFELMRIIGWFNPLVYVYQNRISELHEFIADAQVSKEHKTNHYEQLLAQVFQTEHISFINQFFTQSLIKKRIIMLQKSKSKKVWQLKYLLLVPMVLGMLLYTSCKMNKTTTDGQELTKSDELLIAEIKTKIKDNNLDIGYLYNSGLSEKRKGINQLLTKDEFFLYEILQREVMEEAMVDFIKENPEEEPFSLTFSQPSTERYNSFVNQKEAYRLIDNKLKSSVITFGNQFAYYDFSLGAYPSDFIEYKVDNTEELSSIELQKFNELLVSLENEPYHKTNIVLVDDTNSFLIKTNIKDLVGSKETYDVQFVTEKGYSELDNVDVPFALVDEVPVFPGCEDAEDKRACFNEKMQQHIGKHFNYPQAAQNADIEGRVSAMFLITSEGTIENIKMRGPDKLLEDEVERIIKRLPKMIPGKQSGKAVNVPFSIPVNFKLKSESTNEKAIDLNSNDSKGPIYLINGEVVEKHEYDKMDADKNSIERILHLGPEASIKKYGKGAENGSHEIITKNNNSTANMVSEISKESELEPMYYVDDIKITKLEMEAIDPNTIESIFILKDEKAIEKYGEEGENGVVEIRIKKE</sequence>
<keyword evidence="10" id="KW-1134">Transmembrane beta strand</keyword>
<proteinExistence type="inferred from homology"/>
<evidence type="ECO:0000256" key="3">
    <source>
        <dbReference type="ARBA" id="ARBA00022448"/>
    </source>
</evidence>
<dbReference type="GO" id="GO:0031992">
    <property type="term" value="F:energy transducer activity"/>
    <property type="evidence" value="ECO:0007669"/>
    <property type="project" value="TreeGrafter"/>
</dbReference>
<dbReference type="Pfam" id="PF03544">
    <property type="entry name" value="TonB_C"/>
    <property type="match status" value="1"/>
</dbReference>
<dbReference type="InterPro" id="IPR051045">
    <property type="entry name" value="TonB-dependent_transducer"/>
</dbReference>
<evidence type="ECO:0000313" key="13">
    <source>
        <dbReference type="EMBL" id="SHJ73266.1"/>
    </source>
</evidence>
<evidence type="ECO:0000256" key="6">
    <source>
        <dbReference type="ARBA" id="ARBA00022692"/>
    </source>
</evidence>
<gene>
    <name evidence="13" type="ORF">SAMN04488007_1249</name>
</gene>
<keyword evidence="8 11" id="KW-1133">Transmembrane helix</keyword>
<dbReference type="InterPro" id="IPR037682">
    <property type="entry name" value="TonB_C"/>
</dbReference>
<evidence type="ECO:0000256" key="7">
    <source>
        <dbReference type="ARBA" id="ARBA00022927"/>
    </source>
</evidence>
<dbReference type="InterPro" id="IPR006260">
    <property type="entry name" value="TonB/TolA_C"/>
</dbReference>
<feature type="transmembrane region" description="Helical" evidence="11">
    <location>
        <begin position="95"/>
        <end position="116"/>
    </location>
</feature>
<evidence type="ECO:0000256" key="4">
    <source>
        <dbReference type="ARBA" id="ARBA00022475"/>
    </source>
</evidence>
<keyword evidence="4" id="KW-1003">Cell membrane</keyword>
<protein>
    <submittedName>
        <fullName evidence="13">TonB family C-terminal domain-containing protein</fullName>
    </submittedName>
</protein>
<keyword evidence="10" id="KW-0998">Cell outer membrane</keyword>
<dbReference type="GO" id="GO:0055085">
    <property type="term" value="P:transmembrane transport"/>
    <property type="evidence" value="ECO:0007669"/>
    <property type="project" value="InterPro"/>
</dbReference>
<accession>A0A1M6LPY8</accession>
<dbReference type="EMBL" id="FQZX01000001">
    <property type="protein sequence ID" value="SHJ73266.1"/>
    <property type="molecule type" value="Genomic_DNA"/>
</dbReference>
<dbReference type="Proteomes" id="UP000184314">
    <property type="component" value="Unassembled WGS sequence"/>
</dbReference>
<evidence type="ECO:0000256" key="5">
    <source>
        <dbReference type="ARBA" id="ARBA00022519"/>
    </source>
</evidence>
<comment type="similarity">
    <text evidence="10">Belongs to the TonB-dependent receptor family.</text>
</comment>
<evidence type="ECO:0000256" key="9">
    <source>
        <dbReference type="ARBA" id="ARBA00023136"/>
    </source>
</evidence>
<keyword evidence="9 10" id="KW-0472">Membrane</keyword>
<dbReference type="PROSITE" id="PS52016">
    <property type="entry name" value="TONB_DEPENDENT_REC_3"/>
    <property type="match status" value="1"/>
</dbReference>